<feature type="region of interest" description="Disordered" evidence="1">
    <location>
        <begin position="104"/>
        <end position="162"/>
    </location>
</feature>
<dbReference type="OrthoDB" id="4769808at2759"/>
<feature type="compositionally biased region" description="Acidic residues" evidence="1">
    <location>
        <begin position="128"/>
        <end position="148"/>
    </location>
</feature>
<evidence type="ECO:0000313" key="2">
    <source>
        <dbReference type="EMBL" id="KAF2963176.1"/>
    </source>
</evidence>
<evidence type="ECO:0000313" key="3">
    <source>
        <dbReference type="Proteomes" id="UP000481858"/>
    </source>
</evidence>
<reference evidence="2 3" key="1">
    <citation type="submission" date="2019-12" db="EMBL/GenBank/DDBJ databases">
        <title>Draft genome sequence of the ascomycete Xylaria multiplex DSM 110363.</title>
        <authorList>
            <person name="Buettner E."/>
            <person name="Kellner H."/>
        </authorList>
    </citation>
    <scope>NUCLEOTIDE SEQUENCE [LARGE SCALE GENOMIC DNA]</scope>
    <source>
        <strain evidence="2 3">DSM 110363</strain>
    </source>
</reference>
<name>A0A7C8MXC2_9PEZI</name>
<sequence>MDLPPTPRLPITQRIDKVLRLRNISEHVHVAVTYSGCSVECYKGLMELPATSTVQHTPSCDCTDPDATIVREYIRQCYYDGIGTNYFTCDELRTLQEVVHELCEELDPEGGPIEDVPDPREGPGGDGDMGEEETEEEGTESEETEGEETERKETEEEEELEG</sequence>
<evidence type="ECO:0000256" key="1">
    <source>
        <dbReference type="SAM" id="MobiDB-lite"/>
    </source>
</evidence>
<dbReference type="Proteomes" id="UP000481858">
    <property type="component" value="Unassembled WGS sequence"/>
</dbReference>
<keyword evidence="3" id="KW-1185">Reference proteome</keyword>
<accession>A0A7C8MXC2</accession>
<dbReference type="AlphaFoldDB" id="A0A7C8MXC2"/>
<dbReference type="InParanoid" id="A0A7C8MXC2"/>
<protein>
    <submittedName>
        <fullName evidence="2">Uncharacterized protein</fullName>
    </submittedName>
</protein>
<proteinExistence type="predicted"/>
<dbReference type="EMBL" id="WUBL01000226">
    <property type="protein sequence ID" value="KAF2963176.1"/>
    <property type="molecule type" value="Genomic_DNA"/>
</dbReference>
<organism evidence="2 3">
    <name type="scientific">Xylaria multiplex</name>
    <dbReference type="NCBI Taxonomy" id="323545"/>
    <lineage>
        <taxon>Eukaryota</taxon>
        <taxon>Fungi</taxon>
        <taxon>Dikarya</taxon>
        <taxon>Ascomycota</taxon>
        <taxon>Pezizomycotina</taxon>
        <taxon>Sordariomycetes</taxon>
        <taxon>Xylariomycetidae</taxon>
        <taxon>Xylariales</taxon>
        <taxon>Xylariaceae</taxon>
        <taxon>Xylaria</taxon>
    </lineage>
</organism>
<comment type="caution">
    <text evidence="2">The sequence shown here is derived from an EMBL/GenBank/DDBJ whole genome shotgun (WGS) entry which is preliminary data.</text>
</comment>
<gene>
    <name evidence="2" type="ORF">GQX73_g10394</name>
</gene>